<feature type="chain" id="PRO_5047225790" evidence="2">
    <location>
        <begin position="22"/>
        <end position="210"/>
    </location>
</feature>
<gene>
    <name evidence="3" type="ORF">ACFPT7_24875</name>
</gene>
<keyword evidence="4" id="KW-1185">Reference proteome</keyword>
<reference evidence="4" key="1">
    <citation type="journal article" date="2019" name="Int. J. Syst. Evol. Microbiol.">
        <title>The Global Catalogue of Microorganisms (GCM) 10K type strain sequencing project: providing services to taxonomists for standard genome sequencing and annotation.</title>
        <authorList>
            <consortium name="The Broad Institute Genomics Platform"/>
            <consortium name="The Broad Institute Genome Sequencing Center for Infectious Disease"/>
            <person name="Wu L."/>
            <person name="Ma J."/>
        </authorList>
    </citation>
    <scope>NUCLEOTIDE SEQUENCE [LARGE SCALE GENOMIC DNA]</scope>
    <source>
        <strain evidence="4">JCM 4087</strain>
    </source>
</reference>
<sequence length="210" mass="22074">MKLAACLFLSAAALAQQPNSAKTITFNRADTEHCRVVAVSGKPLLESTFNGTSVAVGLPVNRGNGDFAVFVAVDRVAGKPVQVNPKDFYGLYSDPDHTRFDFYDQSAEMAGPGSGMNASSAQIDPGSIRPGAAMQGGPPPGSGSIESEPPPGAQGSTLPAIYFRHGKIKQGEKIVGWVILRQPKGSKLTIAPTDMLAEINIIVDGTVFRF</sequence>
<evidence type="ECO:0000313" key="4">
    <source>
        <dbReference type="Proteomes" id="UP001596091"/>
    </source>
</evidence>
<evidence type="ECO:0000256" key="2">
    <source>
        <dbReference type="SAM" id="SignalP"/>
    </source>
</evidence>
<dbReference type="EMBL" id="JBHSPH010000020">
    <property type="protein sequence ID" value="MFC5865563.1"/>
    <property type="molecule type" value="Genomic_DNA"/>
</dbReference>
<feature type="signal peptide" evidence="2">
    <location>
        <begin position="1"/>
        <end position="21"/>
    </location>
</feature>
<dbReference type="RefSeq" id="WP_263341716.1">
    <property type="nucleotide sequence ID" value="NZ_JAGSYH010000008.1"/>
</dbReference>
<proteinExistence type="predicted"/>
<evidence type="ECO:0000313" key="3">
    <source>
        <dbReference type="EMBL" id="MFC5865563.1"/>
    </source>
</evidence>
<protein>
    <submittedName>
        <fullName evidence="3">Uncharacterized protein</fullName>
    </submittedName>
</protein>
<name>A0ABW1ENE1_9BACT</name>
<accession>A0ABW1ENE1</accession>
<dbReference type="Proteomes" id="UP001596091">
    <property type="component" value="Unassembled WGS sequence"/>
</dbReference>
<comment type="caution">
    <text evidence="3">The sequence shown here is derived from an EMBL/GenBank/DDBJ whole genome shotgun (WGS) entry which is preliminary data.</text>
</comment>
<evidence type="ECO:0000256" key="1">
    <source>
        <dbReference type="SAM" id="MobiDB-lite"/>
    </source>
</evidence>
<feature type="region of interest" description="Disordered" evidence="1">
    <location>
        <begin position="111"/>
        <end position="158"/>
    </location>
</feature>
<keyword evidence="2" id="KW-0732">Signal</keyword>
<organism evidence="3 4">
    <name type="scientific">Acidicapsa dinghuensis</name>
    <dbReference type="NCBI Taxonomy" id="2218256"/>
    <lineage>
        <taxon>Bacteria</taxon>
        <taxon>Pseudomonadati</taxon>
        <taxon>Acidobacteriota</taxon>
        <taxon>Terriglobia</taxon>
        <taxon>Terriglobales</taxon>
        <taxon>Acidobacteriaceae</taxon>
        <taxon>Acidicapsa</taxon>
    </lineage>
</organism>